<dbReference type="PRINTS" id="PR00081">
    <property type="entry name" value="GDHRDH"/>
</dbReference>
<keyword evidence="6" id="KW-1185">Reference proteome</keyword>
<evidence type="ECO:0000256" key="2">
    <source>
        <dbReference type="ARBA" id="ARBA00022857"/>
    </source>
</evidence>
<comment type="similarity">
    <text evidence="1 4">Belongs to the short-chain dehydrogenases/reductases (SDR) family.</text>
</comment>
<dbReference type="PRINTS" id="PR00080">
    <property type="entry name" value="SDRFAMILY"/>
</dbReference>
<accession>A0A6H0Y363</accession>
<dbReference type="EMBL" id="CP051142">
    <property type="protein sequence ID" value="QIX01299.1"/>
    <property type="molecule type" value="Genomic_DNA"/>
</dbReference>
<evidence type="ECO:0000256" key="4">
    <source>
        <dbReference type="RuleBase" id="RU000363"/>
    </source>
</evidence>
<dbReference type="Proteomes" id="UP000503462">
    <property type="component" value="Chromosome 4"/>
</dbReference>
<dbReference type="InterPro" id="IPR002347">
    <property type="entry name" value="SDR_fam"/>
</dbReference>
<evidence type="ECO:0000313" key="6">
    <source>
        <dbReference type="Proteomes" id="UP000503462"/>
    </source>
</evidence>
<evidence type="ECO:0000256" key="1">
    <source>
        <dbReference type="ARBA" id="ARBA00006484"/>
    </source>
</evidence>
<evidence type="ECO:0000256" key="3">
    <source>
        <dbReference type="ARBA" id="ARBA00023002"/>
    </source>
</evidence>
<evidence type="ECO:0000313" key="5">
    <source>
        <dbReference type="EMBL" id="QIX01299.1"/>
    </source>
</evidence>
<dbReference type="AlphaFoldDB" id="A0A6H0Y363"/>
<organism evidence="5 6">
    <name type="scientific">Peltaster fructicola</name>
    <dbReference type="NCBI Taxonomy" id="286661"/>
    <lineage>
        <taxon>Eukaryota</taxon>
        <taxon>Fungi</taxon>
        <taxon>Dikarya</taxon>
        <taxon>Ascomycota</taxon>
        <taxon>Pezizomycotina</taxon>
        <taxon>Dothideomycetes</taxon>
        <taxon>Dothideomycetes incertae sedis</taxon>
        <taxon>Peltaster</taxon>
    </lineage>
</organism>
<sequence length="274" mass="29446">MSQPIGVIVTGANRGIGKAICEAILKSTSLPAVKLYACSRSGDDLGLKASNTRSSIIYRKLDIADRKSVEDLSVNVDESQQEINVLINNAGINLDREASVDIAKKTLEVNYYGTLNMCQSVIPYMGKGARIVNVSSIASLLKVYDEPIRQRFRTAKSLIELESIANDYVSAVSKGEEEASGFGVPCRSYNVSKALLNGATRILAEEHADVQINSCCPGWVASGMGALIGKPPKTLEEGAVIPMRLAFGDIGDISGQFWCNSSVRSREAGEVRQP</sequence>
<dbReference type="OrthoDB" id="191139at2759"/>
<dbReference type="PANTHER" id="PTHR43963">
    <property type="entry name" value="CARBONYL REDUCTASE 1-RELATED"/>
    <property type="match status" value="1"/>
</dbReference>
<proteinExistence type="inferred from homology"/>
<gene>
    <name evidence="5" type="ORF">AMS68_006816</name>
</gene>
<dbReference type="PANTHER" id="PTHR43963:SF6">
    <property type="entry name" value="CHAIN DEHYDROGENASE FAMILY PROTEIN, PUTATIVE (AFU_ORTHOLOGUE AFUA_3G15350)-RELATED"/>
    <property type="match status" value="1"/>
</dbReference>
<evidence type="ECO:0008006" key="7">
    <source>
        <dbReference type="Google" id="ProtNLM"/>
    </source>
</evidence>
<dbReference type="GO" id="GO:0016491">
    <property type="term" value="F:oxidoreductase activity"/>
    <property type="evidence" value="ECO:0007669"/>
    <property type="project" value="UniProtKB-KW"/>
</dbReference>
<keyword evidence="2" id="KW-0521">NADP</keyword>
<dbReference type="InterPro" id="IPR036291">
    <property type="entry name" value="NAD(P)-bd_dom_sf"/>
</dbReference>
<dbReference type="Pfam" id="PF00106">
    <property type="entry name" value="adh_short"/>
    <property type="match status" value="1"/>
</dbReference>
<dbReference type="SUPFAM" id="SSF51735">
    <property type="entry name" value="NAD(P)-binding Rossmann-fold domains"/>
    <property type="match status" value="1"/>
</dbReference>
<protein>
    <recommendedName>
        <fullName evidence="7">NAD(P)-binding protein</fullName>
    </recommendedName>
</protein>
<keyword evidence="3" id="KW-0560">Oxidoreductase</keyword>
<reference evidence="5 6" key="1">
    <citation type="journal article" date="2016" name="Sci. Rep.">
        <title>Peltaster fructicola genome reveals evolution from an invasive phytopathogen to an ectophytic parasite.</title>
        <authorList>
            <person name="Xu C."/>
            <person name="Chen H."/>
            <person name="Gleason M.L."/>
            <person name="Xu J.R."/>
            <person name="Liu H."/>
            <person name="Zhang R."/>
            <person name="Sun G."/>
        </authorList>
    </citation>
    <scope>NUCLEOTIDE SEQUENCE [LARGE SCALE GENOMIC DNA]</scope>
    <source>
        <strain evidence="5 6">LNHT1506</strain>
    </source>
</reference>
<name>A0A6H0Y363_9PEZI</name>
<dbReference type="Gene3D" id="3.40.50.720">
    <property type="entry name" value="NAD(P)-binding Rossmann-like Domain"/>
    <property type="match status" value="1"/>
</dbReference>